<dbReference type="Pfam" id="PF02833">
    <property type="entry name" value="DHHA2"/>
    <property type="match status" value="1"/>
</dbReference>
<dbReference type="EMBL" id="MCBR01022477">
    <property type="protein sequence ID" value="RKF53092.1"/>
    <property type="molecule type" value="Genomic_DNA"/>
</dbReference>
<reference evidence="2 3" key="1">
    <citation type="journal article" date="2018" name="BMC Genomics">
        <title>Comparative genome analyses reveal sequence features reflecting distinct modes of host-adaptation between dicot and monocot powdery mildew.</title>
        <authorList>
            <person name="Wu Y."/>
            <person name="Ma X."/>
            <person name="Pan Z."/>
            <person name="Kale S.D."/>
            <person name="Song Y."/>
            <person name="King H."/>
            <person name="Zhang Q."/>
            <person name="Presley C."/>
            <person name="Deng X."/>
            <person name="Wei C.I."/>
            <person name="Xiao S."/>
        </authorList>
    </citation>
    <scope>NUCLEOTIDE SEQUENCE [LARGE SCALE GENOMIC DNA]</scope>
    <source>
        <strain evidence="2">UCSC1</strain>
    </source>
</reference>
<gene>
    <name evidence="2" type="ORF">GcC1_224003</name>
</gene>
<dbReference type="PANTHER" id="PTHR12112">
    <property type="entry name" value="BNIP - RELATED"/>
    <property type="match status" value="1"/>
</dbReference>
<dbReference type="PANTHER" id="PTHR12112:SF39">
    <property type="entry name" value="EG:152A3.5 PROTEIN (FBGN0003116_PN PROTEIN)"/>
    <property type="match status" value="1"/>
</dbReference>
<dbReference type="Gene3D" id="3.10.310.20">
    <property type="entry name" value="DHHA2 domain"/>
    <property type="match status" value="1"/>
</dbReference>
<dbReference type="GO" id="GO:0004309">
    <property type="term" value="F:exopolyphosphatase activity"/>
    <property type="evidence" value="ECO:0007669"/>
    <property type="project" value="TreeGrafter"/>
</dbReference>
<evidence type="ECO:0000313" key="2">
    <source>
        <dbReference type="EMBL" id="RKF53092.1"/>
    </source>
</evidence>
<dbReference type="Proteomes" id="UP000285405">
    <property type="component" value="Unassembled WGS sequence"/>
</dbReference>
<dbReference type="SMART" id="SM01131">
    <property type="entry name" value="DHHA2"/>
    <property type="match status" value="1"/>
</dbReference>
<proteinExistence type="predicted"/>
<dbReference type="Gene3D" id="3.90.1640.10">
    <property type="entry name" value="inorganic pyrophosphatase (n-terminal core)"/>
    <property type="match status" value="1"/>
</dbReference>
<protein>
    <submittedName>
        <fullName evidence="2">Putative exopolyphosphatase</fullName>
    </submittedName>
</protein>
<dbReference type="AlphaFoldDB" id="A0A420H6Q1"/>
<dbReference type="InterPro" id="IPR004097">
    <property type="entry name" value="DHHA2"/>
</dbReference>
<dbReference type="OrthoDB" id="374045at2759"/>
<dbReference type="GO" id="GO:0005737">
    <property type="term" value="C:cytoplasm"/>
    <property type="evidence" value="ECO:0007669"/>
    <property type="project" value="InterPro"/>
</dbReference>
<name>A0A420H6Q1_9PEZI</name>
<accession>A0A420H6Q1</accession>
<organism evidence="2 3">
    <name type="scientific">Golovinomyces cichoracearum</name>
    <dbReference type="NCBI Taxonomy" id="62708"/>
    <lineage>
        <taxon>Eukaryota</taxon>
        <taxon>Fungi</taxon>
        <taxon>Dikarya</taxon>
        <taxon>Ascomycota</taxon>
        <taxon>Pezizomycotina</taxon>
        <taxon>Leotiomycetes</taxon>
        <taxon>Erysiphales</taxon>
        <taxon>Erysiphaceae</taxon>
        <taxon>Golovinomyces</taxon>
    </lineage>
</organism>
<dbReference type="SUPFAM" id="SSF64182">
    <property type="entry name" value="DHH phosphoesterases"/>
    <property type="match status" value="1"/>
</dbReference>
<evidence type="ECO:0000259" key="1">
    <source>
        <dbReference type="SMART" id="SM01131"/>
    </source>
</evidence>
<feature type="domain" description="DHHA2" evidence="1">
    <location>
        <begin position="285"/>
        <end position="459"/>
    </location>
</feature>
<dbReference type="InterPro" id="IPR038763">
    <property type="entry name" value="DHH_sf"/>
</dbReference>
<evidence type="ECO:0000313" key="3">
    <source>
        <dbReference type="Proteomes" id="UP000285405"/>
    </source>
</evidence>
<dbReference type="InterPro" id="IPR038222">
    <property type="entry name" value="DHHA2_dom_sf"/>
</dbReference>
<sequence length="466" mass="52422">MASMNQMCSIPRVSVSTFLSTAKEILSHYNTTSSRERSQLTNTLTFVIGNESADLDSICCTIFFAYSLTYLSNVNRSLAASIPATFHIPLLNIQRTSLRLRPELTAVLQYANLTSSELLTLSDLPQYLTPPEQTRWLLVDHNALTGGLGEVYGHRVVGCIDHHEDEGLVPFGDKTGEGLEGEPRVIEKASSCASLVTAWVRDRWQSAMQGSTIQNSVSKESEDRQSSKWRQEDARLARLALAPILIDSACLKSAKTETKDISSSAFLEQLIMRYEVNTYNRTEFFNEISAAKQDLSSLSLTDILHKDYKQWTECSPEKCSTFSRIGIAAVVQPMVFLLAKAASPSDFLQVLFKFAQEKDLSLLAIMTTYYSKNKDFQRELLVWGLDERGVQAGRYFKQMAAKKLGLQKWVQNNLTLDLDNNEEAERGKIHVSTSWRHCWVQLDTESSRKQVAPLMRAAMKRIMGTL</sequence>
<comment type="caution">
    <text evidence="2">The sequence shown here is derived from an EMBL/GenBank/DDBJ whole genome shotgun (WGS) entry which is preliminary data.</text>
</comment>